<reference evidence="2" key="1">
    <citation type="submission" date="2019-08" db="EMBL/GenBank/DDBJ databases">
        <authorList>
            <person name="Kucharzyk K."/>
            <person name="Murdoch R.W."/>
            <person name="Higgins S."/>
            <person name="Loffler F."/>
        </authorList>
    </citation>
    <scope>NUCLEOTIDE SEQUENCE</scope>
</reference>
<dbReference type="AlphaFoldDB" id="A0A645CYJ9"/>
<comment type="caution">
    <text evidence="2">The sequence shown here is derived from an EMBL/GenBank/DDBJ whole genome shotgun (WGS) entry which is preliminary data.</text>
</comment>
<dbReference type="EMBL" id="VSSQ01031224">
    <property type="protein sequence ID" value="MPM82034.1"/>
    <property type="molecule type" value="Genomic_DNA"/>
</dbReference>
<proteinExistence type="predicted"/>
<evidence type="ECO:0000313" key="2">
    <source>
        <dbReference type="EMBL" id="MPM82034.1"/>
    </source>
</evidence>
<feature type="transmembrane region" description="Helical" evidence="1">
    <location>
        <begin position="39"/>
        <end position="61"/>
    </location>
</feature>
<accession>A0A645CYJ9</accession>
<sequence>MRFAARPVGAHKAAFIPRREKIPSMHLIIVVFPVPGPPVITVTGLSSALVTAFFCMAANLMPESASLRSI</sequence>
<keyword evidence="1" id="KW-0812">Transmembrane</keyword>
<keyword evidence="1" id="KW-1133">Transmembrane helix</keyword>
<protein>
    <submittedName>
        <fullName evidence="2">Uncharacterized protein</fullName>
    </submittedName>
</protein>
<keyword evidence="1" id="KW-0472">Membrane</keyword>
<organism evidence="2">
    <name type="scientific">bioreactor metagenome</name>
    <dbReference type="NCBI Taxonomy" id="1076179"/>
    <lineage>
        <taxon>unclassified sequences</taxon>
        <taxon>metagenomes</taxon>
        <taxon>ecological metagenomes</taxon>
    </lineage>
</organism>
<name>A0A645CYJ9_9ZZZZ</name>
<gene>
    <name evidence="2" type="ORF">SDC9_129092</name>
</gene>
<evidence type="ECO:0000256" key="1">
    <source>
        <dbReference type="SAM" id="Phobius"/>
    </source>
</evidence>